<reference evidence="1 2" key="1">
    <citation type="journal article" date="2019" name="Int. J. Syst. Evol. Microbiol.">
        <title>The Global Catalogue of Microorganisms (GCM) 10K type strain sequencing project: providing services to taxonomists for standard genome sequencing and annotation.</title>
        <authorList>
            <consortium name="The Broad Institute Genomics Platform"/>
            <consortium name="The Broad Institute Genome Sequencing Center for Infectious Disease"/>
            <person name="Wu L."/>
            <person name="Ma J."/>
        </authorList>
    </citation>
    <scope>NUCLEOTIDE SEQUENCE [LARGE SCALE GENOMIC DNA]</scope>
    <source>
        <strain evidence="1 2">JCM 10367</strain>
    </source>
</reference>
<name>A0ABN1HX50_9ACTN</name>
<dbReference type="RefSeq" id="WP_344007609.1">
    <property type="nucleotide sequence ID" value="NZ_BAAAGU010000103.1"/>
</dbReference>
<evidence type="ECO:0000313" key="1">
    <source>
        <dbReference type="EMBL" id="GAA0671561.1"/>
    </source>
</evidence>
<accession>A0ABN1HX50</accession>
<organism evidence="1 2">
    <name type="scientific">Streptomyces thermocarboxydovorans</name>
    <dbReference type="NCBI Taxonomy" id="59298"/>
    <lineage>
        <taxon>Bacteria</taxon>
        <taxon>Bacillati</taxon>
        <taxon>Actinomycetota</taxon>
        <taxon>Actinomycetes</taxon>
        <taxon>Kitasatosporales</taxon>
        <taxon>Streptomycetaceae</taxon>
        <taxon>Streptomyces</taxon>
    </lineage>
</organism>
<dbReference type="Proteomes" id="UP001500724">
    <property type="component" value="Unassembled WGS sequence"/>
</dbReference>
<keyword evidence="2" id="KW-1185">Reference proteome</keyword>
<proteinExistence type="predicted"/>
<sequence>MRVIKVVTVVQEFNAPEGFDSWPAESQANYLADLEGKKGYKELSSTESLSYPELTQNVASA</sequence>
<gene>
    <name evidence="1" type="ORF">GCM10009535_59110</name>
</gene>
<protein>
    <submittedName>
        <fullName evidence="1">Uncharacterized protein</fullName>
    </submittedName>
</protein>
<comment type="caution">
    <text evidence="1">The sequence shown here is derived from an EMBL/GenBank/DDBJ whole genome shotgun (WGS) entry which is preliminary data.</text>
</comment>
<dbReference type="EMBL" id="BAAAGU010000103">
    <property type="protein sequence ID" value="GAA0671561.1"/>
    <property type="molecule type" value="Genomic_DNA"/>
</dbReference>
<evidence type="ECO:0000313" key="2">
    <source>
        <dbReference type="Proteomes" id="UP001500724"/>
    </source>
</evidence>